<feature type="transmembrane region" description="Helical" evidence="2">
    <location>
        <begin position="35"/>
        <end position="56"/>
    </location>
</feature>
<keyword evidence="4" id="KW-1185">Reference proteome</keyword>
<feature type="compositionally biased region" description="Basic and acidic residues" evidence="1">
    <location>
        <begin position="57"/>
        <end position="71"/>
    </location>
</feature>
<protein>
    <submittedName>
        <fullName evidence="3">Uncharacterized protein</fullName>
    </submittedName>
</protein>
<dbReference type="EMBL" id="JAAXPI010000039">
    <property type="protein sequence ID" value="NKZ06684.1"/>
    <property type="molecule type" value="Genomic_DNA"/>
</dbReference>
<name>A0A846Z7F4_9ACTN</name>
<reference evidence="3 4" key="1">
    <citation type="submission" date="2020-04" db="EMBL/GenBank/DDBJ databases">
        <title>MicrobeNet Type strains.</title>
        <authorList>
            <person name="Nicholson A.C."/>
        </authorList>
    </citation>
    <scope>NUCLEOTIDE SEQUENCE [LARGE SCALE GENOMIC DNA]</scope>
    <source>
        <strain evidence="3 4">ATCC BAA-277</strain>
    </source>
</reference>
<keyword evidence="2" id="KW-0472">Membrane</keyword>
<feature type="region of interest" description="Disordered" evidence="1">
    <location>
        <begin position="55"/>
        <end position="117"/>
    </location>
</feature>
<keyword evidence="2" id="KW-1133">Transmembrane helix</keyword>
<feature type="compositionally biased region" description="Polar residues" evidence="1">
    <location>
        <begin position="100"/>
        <end position="117"/>
    </location>
</feature>
<proteinExistence type="predicted"/>
<dbReference type="Proteomes" id="UP000579250">
    <property type="component" value="Unassembled WGS sequence"/>
</dbReference>
<sequence length="117" mass="12120">MSKGVKRAVAAGGTFVIAGAVNVATGLLIQDWTAALWAATVVLLVLGGALQASVTWSDRRSSEESEDEGRRPGRGTQRVEGTKVGGDALQSMPDPGEQIVSDSEISGSLNQRQGNDP</sequence>
<evidence type="ECO:0000313" key="4">
    <source>
        <dbReference type="Proteomes" id="UP000579250"/>
    </source>
</evidence>
<evidence type="ECO:0000256" key="1">
    <source>
        <dbReference type="SAM" id="MobiDB-lite"/>
    </source>
</evidence>
<accession>A0A846Z7F4</accession>
<evidence type="ECO:0000256" key="2">
    <source>
        <dbReference type="SAM" id="Phobius"/>
    </source>
</evidence>
<evidence type="ECO:0000313" key="3">
    <source>
        <dbReference type="EMBL" id="NKZ06684.1"/>
    </source>
</evidence>
<organism evidence="3 4">
    <name type="scientific">Actinomadura latina</name>
    <dbReference type="NCBI Taxonomy" id="163603"/>
    <lineage>
        <taxon>Bacteria</taxon>
        <taxon>Bacillati</taxon>
        <taxon>Actinomycetota</taxon>
        <taxon>Actinomycetes</taxon>
        <taxon>Streptosporangiales</taxon>
        <taxon>Thermomonosporaceae</taxon>
        <taxon>Actinomadura</taxon>
    </lineage>
</organism>
<dbReference type="RefSeq" id="WP_067634999.1">
    <property type="nucleotide sequence ID" value="NZ_JAAXPI010000039.1"/>
</dbReference>
<feature type="transmembrane region" description="Helical" evidence="2">
    <location>
        <begin position="7"/>
        <end position="29"/>
    </location>
</feature>
<gene>
    <name evidence="3" type="ORF">HGB48_23510</name>
</gene>
<keyword evidence="2" id="KW-0812">Transmembrane</keyword>
<dbReference type="AlphaFoldDB" id="A0A846Z7F4"/>
<comment type="caution">
    <text evidence="3">The sequence shown here is derived from an EMBL/GenBank/DDBJ whole genome shotgun (WGS) entry which is preliminary data.</text>
</comment>